<dbReference type="Gene3D" id="3.80.10.10">
    <property type="entry name" value="Ribonuclease Inhibitor"/>
    <property type="match status" value="1"/>
</dbReference>
<evidence type="ECO:0000313" key="1">
    <source>
        <dbReference type="EMBL" id="RIA99328.1"/>
    </source>
</evidence>
<dbReference type="SUPFAM" id="SSF52047">
    <property type="entry name" value="RNI-like"/>
    <property type="match status" value="1"/>
</dbReference>
<proteinExistence type="predicted"/>
<gene>
    <name evidence="1" type="ORF">C1645_811565</name>
</gene>
<evidence type="ECO:0008006" key="3">
    <source>
        <dbReference type="Google" id="ProtNLM"/>
    </source>
</evidence>
<dbReference type="EMBL" id="QKYT01000005">
    <property type="protein sequence ID" value="RIA99328.1"/>
    <property type="molecule type" value="Genomic_DNA"/>
</dbReference>
<organism evidence="1 2">
    <name type="scientific">Glomus cerebriforme</name>
    <dbReference type="NCBI Taxonomy" id="658196"/>
    <lineage>
        <taxon>Eukaryota</taxon>
        <taxon>Fungi</taxon>
        <taxon>Fungi incertae sedis</taxon>
        <taxon>Mucoromycota</taxon>
        <taxon>Glomeromycotina</taxon>
        <taxon>Glomeromycetes</taxon>
        <taxon>Glomerales</taxon>
        <taxon>Glomeraceae</taxon>
        <taxon>Glomus</taxon>
    </lineage>
</organism>
<dbReference type="InterPro" id="IPR032675">
    <property type="entry name" value="LRR_dom_sf"/>
</dbReference>
<evidence type="ECO:0000313" key="2">
    <source>
        <dbReference type="Proteomes" id="UP000265703"/>
    </source>
</evidence>
<dbReference type="AlphaFoldDB" id="A0A397TMX9"/>
<accession>A0A397TMX9</accession>
<keyword evidence="2" id="KW-1185">Reference proteome</keyword>
<reference evidence="1 2" key="1">
    <citation type="submission" date="2018-06" db="EMBL/GenBank/DDBJ databases">
        <title>Comparative genomics reveals the genomic features of Rhizophagus irregularis, R. cerebriforme, R. diaphanum and Gigaspora rosea, and their symbiotic lifestyle signature.</title>
        <authorList>
            <person name="Morin E."/>
            <person name="San Clemente H."/>
            <person name="Chen E.C.H."/>
            <person name="De La Providencia I."/>
            <person name="Hainaut M."/>
            <person name="Kuo A."/>
            <person name="Kohler A."/>
            <person name="Murat C."/>
            <person name="Tang N."/>
            <person name="Roy S."/>
            <person name="Loubradou J."/>
            <person name="Henrissat B."/>
            <person name="Grigoriev I.V."/>
            <person name="Corradi N."/>
            <person name="Roux C."/>
            <person name="Martin F.M."/>
        </authorList>
    </citation>
    <scope>NUCLEOTIDE SEQUENCE [LARGE SCALE GENOMIC DNA]</scope>
    <source>
        <strain evidence="1 2">DAOM 227022</strain>
    </source>
</reference>
<sequence>MSRQLNYDCLRKIFKYLEEDQNTLHSCLLVNHLWCEASVVTLWRDIWRYKYKDYQIFSTLIACLPNKSKNLLYKNKIFITTPTYKPPLINYVSYCKVLSICKIDRMIERVLENQQITNSNKYLLSNEILKMFMMNQISSLKSLDYYSGYLKKARDVHFTDFPGAKEYLMNLSELYCSSDNSKFLYKMSEICQRIQTLAITFKDVISNGVAKLISSQKNLKHLRLVQTFDGMCWTEIIPSLKIQSIELTKLYLSSYSVNVPISFIINFKNLQELVLSFKSERAFLDNFDQLKQVTFPQLKVLKFLDECPKVETLIEFLEINGKNLEELYVTNNDNLLNLAIAGLCPNLKSLYAIFKDDEIETLKVILSSCQHLESIRVWCDGEYLNEKDFLGILAKYSSKNLYELRIYYVFDGPSEIFPEELEEFFINWRNRIPLSFIVKGSCVNSFENKKENMEIIEKYKRLGIIKKFGIEKLGEE</sequence>
<dbReference type="OrthoDB" id="2314015at2759"/>
<dbReference type="Proteomes" id="UP000265703">
    <property type="component" value="Unassembled WGS sequence"/>
</dbReference>
<comment type="caution">
    <text evidence="1">The sequence shown here is derived from an EMBL/GenBank/DDBJ whole genome shotgun (WGS) entry which is preliminary data.</text>
</comment>
<name>A0A397TMX9_9GLOM</name>
<protein>
    <recommendedName>
        <fullName evidence="3">F-box domain-containing protein</fullName>
    </recommendedName>
</protein>